<organism evidence="2 3">
    <name type="scientific">Emticicia agri</name>
    <dbReference type="NCBI Taxonomy" id="2492393"/>
    <lineage>
        <taxon>Bacteria</taxon>
        <taxon>Pseudomonadati</taxon>
        <taxon>Bacteroidota</taxon>
        <taxon>Cytophagia</taxon>
        <taxon>Cytophagales</taxon>
        <taxon>Leadbetterellaceae</taxon>
        <taxon>Emticicia</taxon>
    </lineage>
</organism>
<gene>
    <name evidence="2" type="ORF">EWM59_26500</name>
</gene>
<reference evidence="2 3" key="1">
    <citation type="submission" date="2019-02" db="EMBL/GenBank/DDBJ databases">
        <title>Bacterial novel species Emticicia sp. 17J42-9 isolated from soil.</title>
        <authorList>
            <person name="Jung H.-Y."/>
        </authorList>
    </citation>
    <scope>NUCLEOTIDE SEQUENCE [LARGE SCALE GENOMIC DNA]</scope>
    <source>
        <strain evidence="2 3">17J42-9</strain>
    </source>
</reference>
<proteinExistence type="predicted"/>
<evidence type="ECO:0000256" key="1">
    <source>
        <dbReference type="SAM" id="Phobius"/>
    </source>
</evidence>
<sequence>MFVSLTIVRYPTYLIPVAFLSMALLRFPLWFTRRISFWKLLGCGKNGSFDIQPDLAQWGFLAVWQTEEDFIWFQQNSFLQKWWKTFTKEQWTILCRTYEAHGQWDGKEPFQAGTIDKNYQGKIAVLTRAQIRLSRLRQFWRNVPQVSAHVRHAKGFITSVGIGEMPFIRQATFSIWESLDDVKDFAYRQREHAAVIKSTRKENWYTEELFARFIPVRTEGTLGGKPVLLDTDATA</sequence>
<keyword evidence="3" id="KW-1185">Reference proteome</keyword>
<keyword evidence="1" id="KW-1133">Transmembrane helix</keyword>
<dbReference type="InterPro" id="IPR049574">
    <property type="entry name" value="CrtA-like"/>
</dbReference>
<evidence type="ECO:0000313" key="2">
    <source>
        <dbReference type="EMBL" id="RYU91826.1"/>
    </source>
</evidence>
<keyword evidence="1" id="KW-0472">Membrane</keyword>
<accession>A0A4Q5LQR2</accession>
<dbReference type="AlphaFoldDB" id="A0A4Q5LQR2"/>
<dbReference type="CDD" id="cd21650">
    <property type="entry name" value="CrtA-like"/>
    <property type="match status" value="1"/>
</dbReference>
<protein>
    <submittedName>
        <fullName evidence="2">DUF3291 domain-containing protein</fullName>
    </submittedName>
</protein>
<dbReference type="EMBL" id="SEWF01000087">
    <property type="protein sequence ID" value="RYU91826.1"/>
    <property type="molecule type" value="Genomic_DNA"/>
</dbReference>
<evidence type="ECO:0000313" key="3">
    <source>
        <dbReference type="Proteomes" id="UP000293162"/>
    </source>
</evidence>
<keyword evidence="1" id="KW-0812">Transmembrane</keyword>
<dbReference type="RefSeq" id="WP_130024238.1">
    <property type="nucleotide sequence ID" value="NZ_SEWF01000087.1"/>
</dbReference>
<feature type="transmembrane region" description="Helical" evidence="1">
    <location>
        <begin position="12"/>
        <end position="31"/>
    </location>
</feature>
<name>A0A4Q5LQR2_9BACT</name>
<comment type="caution">
    <text evidence="2">The sequence shown here is derived from an EMBL/GenBank/DDBJ whole genome shotgun (WGS) entry which is preliminary data.</text>
</comment>
<dbReference type="Proteomes" id="UP000293162">
    <property type="component" value="Unassembled WGS sequence"/>
</dbReference>
<dbReference type="OrthoDB" id="1122317at2"/>